<dbReference type="EMBL" id="PEZT01000027">
    <property type="protein sequence ID" value="PIS08848.1"/>
    <property type="molecule type" value="Genomic_DNA"/>
</dbReference>
<reference evidence="2" key="1">
    <citation type="submission" date="2017-09" db="EMBL/GenBank/DDBJ databases">
        <title>Depth-based differentiation of microbial function through sediment-hosted aquifers and enrichment of novel symbionts in the deep terrestrial subsurface.</title>
        <authorList>
            <person name="Probst A.J."/>
            <person name="Ladd B."/>
            <person name="Jarett J.K."/>
            <person name="Geller-Mcgrath D.E."/>
            <person name="Sieber C.M.K."/>
            <person name="Emerson J.B."/>
            <person name="Anantharaman K."/>
            <person name="Thomas B.C."/>
            <person name="Malmstrom R."/>
            <person name="Stieglmeier M."/>
            <person name="Klingl A."/>
            <person name="Woyke T."/>
            <person name="Ryan C.M."/>
            <person name="Banfield J.F."/>
        </authorList>
    </citation>
    <scope>NUCLEOTIDE SEQUENCE [LARGE SCALE GENOMIC DNA]</scope>
</reference>
<comment type="caution">
    <text evidence="1">The sequence shown here is derived from an EMBL/GenBank/DDBJ whole genome shotgun (WGS) entry which is preliminary data.</text>
</comment>
<name>A0A2H0WAA6_9BACT</name>
<protein>
    <submittedName>
        <fullName evidence="1">Uncharacterized protein</fullName>
    </submittedName>
</protein>
<sequence length="81" mass="9206">MRKGWGVAFALWKKATFLINFFLVISHQVNKATPPKSINFKPPVCPGLLIQQLFASFINLLVSVLKELWLRSEPILILSAR</sequence>
<dbReference type="Proteomes" id="UP000230093">
    <property type="component" value="Unassembled WGS sequence"/>
</dbReference>
<proteinExistence type="predicted"/>
<organism evidence="1 2">
    <name type="scientific">Candidatus Beckwithbacteria bacterium CG10_big_fil_rev_8_21_14_0_10_34_10</name>
    <dbReference type="NCBI Taxonomy" id="1974495"/>
    <lineage>
        <taxon>Bacteria</taxon>
        <taxon>Candidatus Beckwithiibacteriota</taxon>
    </lineage>
</organism>
<evidence type="ECO:0000313" key="1">
    <source>
        <dbReference type="EMBL" id="PIS08848.1"/>
    </source>
</evidence>
<gene>
    <name evidence="1" type="ORF">COT75_04550</name>
</gene>
<dbReference type="AlphaFoldDB" id="A0A2H0WAA6"/>
<evidence type="ECO:0000313" key="2">
    <source>
        <dbReference type="Proteomes" id="UP000230093"/>
    </source>
</evidence>
<accession>A0A2H0WAA6</accession>